<comment type="caution">
    <text evidence="6">The sequence shown here is derived from an EMBL/GenBank/DDBJ whole genome shotgun (WGS) entry which is preliminary data.</text>
</comment>
<dbReference type="Proteomes" id="UP000316096">
    <property type="component" value="Unassembled WGS sequence"/>
</dbReference>
<dbReference type="GO" id="GO:0000976">
    <property type="term" value="F:transcription cis-regulatory region binding"/>
    <property type="evidence" value="ECO:0007669"/>
    <property type="project" value="TreeGrafter"/>
</dbReference>
<keyword evidence="2 4" id="KW-0238">DNA-binding</keyword>
<feature type="DNA-binding region" description="H-T-H motif" evidence="4">
    <location>
        <begin position="40"/>
        <end position="59"/>
    </location>
</feature>
<dbReference type="SUPFAM" id="SSF46689">
    <property type="entry name" value="Homeodomain-like"/>
    <property type="match status" value="1"/>
</dbReference>
<evidence type="ECO:0000313" key="7">
    <source>
        <dbReference type="Proteomes" id="UP000316096"/>
    </source>
</evidence>
<protein>
    <submittedName>
        <fullName evidence="6">TetR family transcriptional regulator</fullName>
    </submittedName>
</protein>
<dbReference type="InterPro" id="IPR001647">
    <property type="entry name" value="HTH_TetR"/>
</dbReference>
<keyword evidence="7" id="KW-1185">Reference proteome</keyword>
<reference evidence="6 7" key="1">
    <citation type="submission" date="2019-06" db="EMBL/GenBank/DDBJ databases">
        <title>Sequencing the genomes of 1000 actinobacteria strains.</title>
        <authorList>
            <person name="Klenk H.-P."/>
        </authorList>
    </citation>
    <scope>NUCLEOTIDE SEQUENCE [LARGE SCALE GENOMIC DNA]</scope>
    <source>
        <strain evidence="6 7">DSM 102200</strain>
    </source>
</reference>
<dbReference type="Pfam" id="PF00440">
    <property type="entry name" value="TetR_N"/>
    <property type="match status" value="1"/>
</dbReference>
<organism evidence="6 7">
    <name type="scientific">Actinoallomurus bryophytorum</name>
    <dbReference type="NCBI Taxonomy" id="1490222"/>
    <lineage>
        <taxon>Bacteria</taxon>
        <taxon>Bacillati</taxon>
        <taxon>Actinomycetota</taxon>
        <taxon>Actinomycetes</taxon>
        <taxon>Streptosporangiales</taxon>
        <taxon>Thermomonosporaceae</taxon>
        <taxon>Actinoallomurus</taxon>
    </lineage>
</organism>
<evidence type="ECO:0000256" key="3">
    <source>
        <dbReference type="ARBA" id="ARBA00023163"/>
    </source>
</evidence>
<dbReference type="PANTHER" id="PTHR30055:SF234">
    <property type="entry name" value="HTH-TYPE TRANSCRIPTIONAL REGULATOR BETI"/>
    <property type="match status" value="1"/>
</dbReference>
<dbReference type="InterPro" id="IPR009057">
    <property type="entry name" value="Homeodomain-like_sf"/>
</dbReference>
<evidence type="ECO:0000256" key="2">
    <source>
        <dbReference type="ARBA" id="ARBA00023125"/>
    </source>
</evidence>
<dbReference type="AlphaFoldDB" id="A0A543CSK8"/>
<dbReference type="PROSITE" id="PS50977">
    <property type="entry name" value="HTH_TETR_2"/>
    <property type="match status" value="1"/>
</dbReference>
<evidence type="ECO:0000313" key="6">
    <source>
        <dbReference type="EMBL" id="TQM00075.1"/>
    </source>
</evidence>
<dbReference type="OrthoDB" id="7186128at2"/>
<dbReference type="PRINTS" id="PR00455">
    <property type="entry name" value="HTHTETR"/>
</dbReference>
<dbReference type="InterPro" id="IPR050109">
    <property type="entry name" value="HTH-type_TetR-like_transc_reg"/>
</dbReference>
<evidence type="ECO:0000256" key="4">
    <source>
        <dbReference type="PROSITE-ProRule" id="PRU00335"/>
    </source>
</evidence>
<feature type="domain" description="HTH tetR-type" evidence="5">
    <location>
        <begin position="17"/>
        <end position="77"/>
    </location>
</feature>
<dbReference type="GO" id="GO:0003700">
    <property type="term" value="F:DNA-binding transcription factor activity"/>
    <property type="evidence" value="ECO:0007669"/>
    <property type="project" value="TreeGrafter"/>
</dbReference>
<evidence type="ECO:0000259" key="5">
    <source>
        <dbReference type="PROSITE" id="PS50977"/>
    </source>
</evidence>
<dbReference type="EMBL" id="VFOZ01000001">
    <property type="protein sequence ID" value="TQM00075.1"/>
    <property type="molecule type" value="Genomic_DNA"/>
</dbReference>
<proteinExistence type="predicted"/>
<evidence type="ECO:0000256" key="1">
    <source>
        <dbReference type="ARBA" id="ARBA00023015"/>
    </source>
</evidence>
<keyword evidence="3" id="KW-0804">Transcription</keyword>
<gene>
    <name evidence="6" type="ORF">FB559_5780</name>
</gene>
<keyword evidence="1" id="KW-0805">Transcription regulation</keyword>
<name>A0A543CSK8_9ACTN</name>
<dbReference type="RefSeq" id="WP_141959354.1">
    <property type="nucleotide sequence ID" value="NZ_VFOZ01000001.1"/>
</dbReference>
<accession>A0A543CSK8</accession>
<sequence>MSQARTYHSPRRELGAAATRRDLIAAARRLFARNGYAQVTVADIAREAGTAVKTVYASVGGKAEILREILEGALQDSGAEETIAQVRAASDAATCLALLAHGTRLGNESQGETLAILNSAMHVHQGAEALWERIATAYRAALRRAAEHLDDLGCLPAGMTADRYTDLLWFCFGPQAWRVLVGDCHWTWDEAETRLAATATTLLVTA</sequence>
<dbReference type="PANTHER" id="PTHR30055">
    <property type="entry name" value="HTH-TYPE TRANSCRIPTIONAL REGULATOR RUTR"/>
    <property type="match status" value="1"/>
</dbReference>
<dbReference type="Gene3D" id="1.10.357.10">
    <property type="entry name" value="Tetracycline Repressor, domain 2"/>
    <property type="match status" value="1"/>
</dbReference>